<dbReference type="AlphaFoldDB" id="A0A418YPC6"/>
<sequence length="45" mass="4736">MDRANSELDQPIIDLGSVVTETKGANKGGPDTFTLPMNQSGISDD</sequence>
<organism evidence="2 3">
    <name type="scientific">Sphingobium terrigena</name>
    <dbReference type="NCBI Taxonomy" id="2304063"/>
    <lineage>
        <taxon>Bacteria</taxon>
        <taxon>Pseudomonadati</taxon>
        <taxon>Pseudomonadota</taxon>
        <taxon>Alphaproteobacteria</taxon>
        <taxon>Sphingomonadales</taxon>
        <taxon>Sphingomonadaceae</taxon>
        <taxon>Sphingobium</taxon>
    </lineage>
</organism>
<reference evidence="2 3" key="1">
    <citation type="submission" date="2018-08" db="EMBL/GenBank/DDBJ databases">
        <title>Sphingobium sp. EO9.</title>
        <authorList>
            <person name="Park Y."/>
            <person name="Kim K.H."/>
            <person name="Jeon C.O."/>
        </authorList>
    </citation>
    <scope>NUCLEOTIDE SEQUENCE [LARGE SCALE GENOMIC DNA]</scope>
    <source>
        <strain evidence="2 3">EO9</strain>
    </source>
</reference>
<name>A0A418YPC6_9SPHN</name>
<feature type="compositionally biased region" description="Polar residues" evidence="1">
    <location>
        <begin position="35"/>
        <end position="45"/>
    </location>
</feature>
<feature type="region of interest" description="Disordered" evidence="1">
    <location>
        <begin position="21"/>
        <end position="45"/>
    </location>
</feature>
<dbReference type="InterPro" id="IPR049805">
    <property type="entry name" value="Lasso_benenodin"/>
</dbReference>
<evidence type="ECO:0000313" key="3">
    <source>
        <dbReference type="Proteomes" id="UP000283469"/>
    </source>
</evidence>
<gene>
    <name evidence="2" type="ORF">D0Z70_17245</name>
</gene>
<dbReference type="OrthoDB" id="7475999at2"/>
<dbReference type="Proteomes" id="UP000283469">
    <property type="component" value="Unassembled WGS sequence"/>
</dbReference>
<dbReference type="Pfam" id="PF24178">
    <property type="entry name" value="Subterisin"/>
    <property type="match status" value="1"/>
</dbReference>
<keyword evidence="3" id="KW-1185">Reference proteome</keyword>
<dbReference type="NCBIfam" id="NF033522">
    <property type="entry name" value="lasso_benenodin"/>
    <property type="match status" value="1"/>
</dbReference>
<evidence type="ECO:0000313" key="2">
    <source>
        <dbReference type="EMBL" id="RJG53165.1"/>
    </source>
</evidence>
<evidence type="ECO:0000256" key="1">
    <source>
        <dbReference type="SAM" id="MobiDB-lite"/>
    </source>
</evidence>
<dbReference type="EMBL" id="QVRA01000018">
    <property type="protein sequence ID" value="RJG53165.1"/>
    <property type="molecule type" value="Genomic_DNA"/>
</dbReference>
<proteinExistence type="predicted"/>
<dbReference type="RefSeq" id="WP_119748591.1">
    <property type="nucleotide sequence ID" value="NZ_QVRA01000018.1"/>
</dbReference>
<protein>
    <submittedName>
        <fullName evidence="2">Benenodin family lasso peptide</fullName>
    </submittedName>
</protein>
<accession>A0A418YPC6</accession>
<comment type="caution">
    <text evidence="2">The sequence shown here is derived from an EMBL/GenBank/DDBJ whole genome shotgun (WGS) entry which is preliminary data.</text>
</comment>